<feature type="region of interest" description="Disordered" evidence="1">
    <location>
        <begin position="1"/>
        <end position="21"/>
    </location>
</feature>
<name>A0ABP7SWA2_9ACTN</name>
<evidence type="ECO:0008006" key="4">
    <source>
        <dbReference type="Google" id="ProtNLM"/>
    </source>
</evidence>
<accession>A0ABP7SWA2</accession>
<dbReference type="EMBL" id="BAABCQ010000310">
    <property type="protein sequence ID" value="GAA4017120.1"/>
    <property type="molecule type" value="Genomic_DNA"/>
</dbReference>
<evidence type="ECO:0000256" key="1">
    <source>
        <dbReference type="SAM" id="MobiDB-lite"/>
    </source>
</evidence>
<evidence type="ECO:0000313" key="2">
    <source>
        <dbReference type="EMBL" id="GAA4017120.1"/>
    </source>
</evidence>
<organism evidence="2 3">
    <name type="scientific">Streptomyces marokkonensis</name>
    <dbReference type="NCBI Taxonomy" id="324855"/>
    <lineage>
        <taxon>Bacteria</taxon>
        <taxon>Bacillati</taxon>
        <taxon>Actinomycetota</taxon>
        <taxon>Actinomycetes</taxon>
        <taxon>Kitasatosporales</taxon>
        <taxon>Streptomycetaceae</taxon>
        <taxon>Streptomyces</taxon>
    </lineage>
</organism>
<gene>
    <name evidence="2" type="ORF">GCM10022384_69890</name>
</gene>
<dbReference type="Proteomes" id="UP001500034">
    <property type="component" value="Unassembled WGS sequence"/>
</dbReference>
<sequence length="64" mass="7290">MPRSPTAATRRPTAGDVGTHGGCPLAFDKDIHLARNVVERCFARFKQFRAIATRFDKLADRYRR</sequence>
<proteinExistence type="predicted"/>
<protein>
    <recommendedName>
        <fullName evidence="4">Transposase</fullName>
    </recommendedName>
</protein>
<comment type="caution">
    <text evidence="2">The sequence shown here is derived from an EMBL/GenBank/DDBJ whole genome shotgun (WGS) entry which is preliminary data.</text>
</comment>
<evidence type="ECO:0000313" key="3">
    <source>
        <dbReference type="Proteomes" id="UP001500034"/>
    </source>
</evidence>
<keyword evidence="3" id="KW-1185">Reference proteome</keyword>
<reference evidence="3" key="1">
    <citation type="journal article" date="2019" name="Int. J. Syst. Evol. Microbiol.">
        <title>The Global Catalogue of Microorganisms (GCM) 10K type strain sequencing project: providing services to taxonomists for standard genome sequencing and annotation.</title>
        <authorList>
            <consortium name="The Broad Institute Genomics Platform"/>
            <consortium name="The Broad Institute Genome Sequencing Center for Infectious Disease"/>
            <person name="Wu L."/>
            <person name="Ma J."/>
        </authorList>
    </citation>
    <scope>NUCLEOTIDE SEQUENCE [LARGE SCALE GENOMIC DNA]</scope>
    <source>
        <strain evidence="3">JCM 17027</strain>
    </source>
</reference>